<evidence type="ECO:0000313" key="2">
    <source>
        <dbReference type="EMBL" id="PPQ84350.1"/>
    </source>
</evidence>
<feature type="compositionally biased region" description="Basic residues" evidence="1">
    <location>
        <begin position="1"/>
        <end position="15"/>
    </location>
</feature>
<reference evidence="2 3" key="1">
    <citation type="journal article" date="2018" name="Evol. Lett.">
        <title>Horizontal gene cluster transfer increased hallucinogenic mushroom diversity.</title>
        <authorList>
            <person name="Reynolds H.T."/>
            <person name="Vijayakumar V."/>
            <person name="Gluck-Thaler E."/>
            <person name="Korotkin H.B."/>
            <person name="Matheny P.B."/>
            <person name="Slot J.C."/>
        </authorList>
    </citation>
    <scope>NUCLEOTIDE SEQUENCE [LARGE SCALE GENOMIC DNA]</scope>
    <source>
        <strain evidence="2 3">2629</strain>
    </source>
</reference>
<sequence>MRRTNTKTSSKRQPRKPSLVGSSRKTARGSGYEMGGGRALPRDEPVEPMSRRLRTVIKARPGCEGIIRRTVEGRKKKAADLNGEPAQVLTESAPAHTLLIQQRTKRQPSEIPRTPHSNSGSNVDDSELELASSQQVQPPLLLLPSRGSTGPTGHPNTSSVVNPDSIPDTVDTANPSGTHVAPLSPPITPVRRQDRKGPKTECNVRLGNTWNAYQKKYAKSNSQEISSPPQAEADHPAAENTPKGRQPALLAFNQFKDTYGDHYREVLEIEREIDLIETTSKMTQKQRNKLFEQFFMKRIARIMDVASEHGFHSSIEACSAISNPDDGLHFSHQTSVAQNFYEEMFQVESAVVSRQFRAYVGYQAAKSMAPSSNNVDLGASAPTPDITTHGTQSGDSEPAANPRSVAIRQGILDLLEMAAKSKADKLQCLKAGNSQKLNWKALPGILANLRHTIINWPLEVALPVKNGSNKGLANISSTGQNALCRAFTDFTHPLKVVPWEKDAIEKDTPVMCTYSRDSSQPTIYLYSTGDCVSKPAIQTTAGCIATEGIGGSSTTPAEQPITGAIKRKKSHDIKTGGAKRKKSQDNSKASRRDLDHAVDQA</sequence>
<evidence type="ECO:0000313" key="3">
    <source>
        <dbReference type="Proteomes" id="UP000284842"/>
    </source>
</evidence>
<keyword evidence="3" id="KW-1185">Reference proteome</keyword>
<gene>
    <name evidence="2" type="ORF">CVT24_001170</name>
</gene>
<name>A0A409X0R6_9AGAR</name>
<feature type="compositionally biased region" description="Basic residues" evidence="1">
    <location>
        <begin position="565"/>
        <end position="582"/>
    </location>
</feature>
<dbReference type="AlphaFoldDB" id="A0A409X0R6"/>
<accession>A0A409X0R6</accession>
<evidence type="ECO:0000256" key="1">
    <source>
        <dbReference type="SAM" id="MobiDB-lite"/>
    </source>
</evidence>
<dbReference type="Proteomes" id="UP000284842">
    <property type="component" value="Unassembled WGS sequence"/>
</dbReference>
<protein>
    <submittedName>
        <fullName evidence="2">Uncharacterized protein</fullName>
    </submittedName>
</protein>
<feature type="compositionally biased region" description="Polar residues" evidence="1">
    <location>
        <begin position="146"/>
        <end position="162"/>
    </location>
</feature>
<feature type="compositionally biased region" description="Polar residues" evidence="1">
    <location>
        <begin position="219"/>
        <end position="229"/>
    </location>
</feature>
<feature type="region of interest" description="Disordered" evidence="1">
    <location>
        <begin position="217"/>
        <end position="245"/>
    </location>
</feature>
<feature type="region of interest" description="Disordered" evidence="1">
    <location>
        <begin position="548"/>
        <end position="601"/>
    </location>
</feature>
<proteinExistence type="predicted"/>
<feature type="region of interest" description="Disordered" evidence="1">
    <location>
        <begin position="369"/>
        <end position="401"/>
    </location>
</feature>
<feature type="compositionally biased region" description="Polar residues" evidence="1">
    <location>
        <begin position="385"/>
        <end position="395"/>
    </location>
</feature>
<feature type="compositionally biased region" description="Basic and acidic residues" evidence="1">
    <location>
        <begin position="583"/>
        <end position="601"/>
    </location>
</feature>
<dbReference type="InParanoid" id="A0A409X0R6"/>
<feature type="region of interest" description="Disordered" evidence="1">
    <location>
        <begin position="72"/>
        <end position="203"/>
    </location>
</feature>
<feature type="compositionally biased region" description="Low complexity" evidence="1">
    <location>
        <begin position="130"/>
        <end position="145"/>
    </location>
</feature>
<organism evidence="2 3">
    <name type="scientific">Panaeolus cyanescens</name>
    <dbReference type="NCBI Taxonomy" id="181874"/>
    <lineage>
        <taxon>Eukaryota</taxon>
        <taxon>Fungi</taxon>
        <taxon>Dikarya</taxon>
        <taxon>Basidiomycota</taxon>
        <taxon>Agaricomycotina</taxon>
        <taxon>Agaricomycetes</taxon>
        <taxon>Agaricomycetidae</taxon>
        <taxon>Agaricales</taxon>
        <taxon>Agaricineae</taxon>
        <taxon>Galeropsidaceae</taxon>
        <taxon>Panaeolus</taxon>
    </lineage>
</organism>
<feature type="region of interest" description="Disordered" evidence="1">
    <location>
        <begin position="1"/>
        <end position="50"/>
    </location>
</feature>
<comment type="caution">
    <text evidence="2">The sequence shown here is derived from an EMBL/GenBank/DDBJ whole genome shotgun (WGS) entry which is preliminary data.</text>
</comment>
<dbReference type="EMBL" id="NHTK01004896">
    <property type="protein sequence ID" value="PPQ84350.1"/>
    <property type="molecule type" value="Genomic_DNA"/>
</dbReference>